<dbReference type="PROSITE" id="PS51194">
    <property type="entry name" value="HELICASE_CTER"/>
    <property type="match status" value="1"/>
</dbReference>
<dbReference type="STRING" id="483218.BACPEC_01612"/>
<dbReference type="InterPro" id="IPR014001">
    <property type="entry name" value="Helicase_ATP-bd"/>
</dbReference>
<evidence type="ECO:0000256" key="3">
    <source>
        <dbReference type="ARBA" id="ARBA00022801"/>
    </source>
</evidence>
<dbReference type="GO" id="GO:0016787">
    <property type="term" value="F:hydrolase activity"/>
    <property type="evidence" value="ECO:0007669"/>
    <property type="project" value="UniProtKB-KW"/>
</dbReference>
<protein>
    <recommendedName>
        <fullName evidence="12">ATP-dependent DNA helicase RecG</fullName>
    </recommendedName>
</protein>
<dbReference type="Gene3D" id="3.40.50.300">
    <property type="entry name" value="P-loop containing nucleotide triphosphate hydrolases"/>
    <property type="match status" value="2"/>
</dbReference>
<keyword evidence="4" id="KW-0347">Helicase</keyword>
<accession>B7ATZ0</accession>
<keyword evidence="2" id="KW-0227">DNA damage</keyword>
<comment type="caution">
    <text evidence="10">The sequence shown here is derived from an EMBL/GenBank/DDBJ whole genome shotgun (WGS) entry which is preliminary data.</text>
</comment>
<feature type="domain" description="Helicase C-terminal" evidence="9">
    <location>
        <begin position="355"/>
        <end position="494"/>
    </location>
</feature>
<dbReference type="eggNOG" id="COG1200">
    <property type="taxonomic scope" value="Bacteria"/>
</dbReference>
<evidence type="ECO:0000256" key="6">
    <source>
        <dbReference type="ARBA" id="ARBA00023125"/>
    </source>
</evidence>
<gene>
    <name evidence="10" type="ORF">BACPEC_01612</name>
</gene>
<evidence type="ECO:0000256" key="2">
    <source>
        <dbReference type="ARBA" id="ARBA00022763"/>
    </source>
</evidence>
<feature type="domain" description="Helicase ATP-binding" evidence="8">
    <location>
        <begin position="147"/>
        <end position="310"/>
    </location>
</feature>
<dbReference type="PROSITE" id="PS51192">
    <property type="entry name" value="HELICASE_ATP_BIND_1"/>
    <property type="match status" value="1"/>
</dbReference>
<evidence type="ECO:0000256" key="7">
    <source>
        <dbReference type="ARBA" id="ARBA00023204"/>
    </source>
</evidence>
<organism evidence="10 11">
    <name type="scientific">[Bacteroides] pectinophilus ATCC 43243</name>
    <dbReference type="NCBI Taxonomy" id="483218"/>
    <lineage>
        <taxon>Bacteria</taxon>
        <taxon>Bacillati</taxon>
        <taxon>Bacillota</taxon>
        <taxon>Clostridia</taxon>
        <taxon>Eubacteriales</taxon>
    </lineage>
</organism>
<evidence type="ECO:0000256" key="4">
    <source>
        <dbReference type="ARBA" id="ARBA00022806"/>
    </source>
</evidence>
<name>B7ATZ0_9FIRM</name>
<evidence type="ECO:0000259" key="8">
    <source>
        <dbReference type="PROSITE" id="PS51192"/>
    </source>
</evidence>
<dbReference type="EMBL" id="ABVQ01000036">
    <property type="protein sequence ID" value="EEC57124.1"/>
    <property type="molecule type" value="Genomic_DNA"/>
</dbReference>
<dbReference type="SMART" id="SM00487">
    <property type="entry name" value="DEXDc"/>
    <property type="match status" value="1"/>
</dbReference>
<evidence type="ECO:0000313" key="11">
    <source>
        <dbReference type="Proteomes" id="UP000003136"/>
    </source>
</evidence>
<reference evidence="10 11" key="2">
    <citation type="submission" date="2008-11" db="EMBL/GenBank/DDBJ databases">
        <authorList>
            <person name="Fulton L."/>
            <person name="Clifton S."/>
            <person name="Fulton B."/>
            <person name="Xu J."/>
            <person name="Minx P."/>
            <person name="Pepin K.H."/>
            <person name="Johnson M."/>
            <person name="Bhonagiri V."/>
            <person name="Nash W.E."/>
            <person name="Mardis E.R."/>
            <person name="Wilson R.K."/>
        </authorList>
    </citation>
    <scope>NUCLEOTIDE SEQUENCE [LARGE SCALE GENOMIC DNA]</scope>
    <source>
        <strain evidence="10 11">ATCC 43243</strain>
    </source>
</reference>
<dbReference type="SMART" id="SM00490">
    <property type="entry name" value="HELICc"/>
    <property type="match status" value="1"/>
</dbReference>
<keyword evidence="11" id="KW-1185">Reference proteome</keyword>
<evidence type="ECO:0000256" key="1">
    <source>
        <dbReference type="ARBA" id="ARBA00022741"/>
    </source>
</evidence>
<dbReference type="InterPro" id="IPR047112">
    <property type="entry name" value="RecG/Mfd"/>
</dbReference>
<dbReference type="CDD" id="cd17992">
    <property type="entry name" value="DEXHc_RecG"/>
    <property type="match status" value="1"/>
</dbReference>
<dbReference type="SUPFAM" id="SSF52540">
    <property type="entry name" value="P-loop containing nucleoside triphosphate hydrolases"/>
    <property type="match status" value="2"/>
</dbReference>
<keyword evidence="1" id="KW-0547">Nucleotide-binding</keyword>
<dbReference type="InterPro" id="IPR011545">
    <property type="entry name" value="DEAD/DEAH_box_helicase_dom"/>
</dbReference>
<keyword evidence="7" id="KW-0234">DNA repair</keyword>
<keyword evidence="5" id="KW-0067">ATP-binding</keyword>
<dbReference type="Proteomes" id="UP000003136">
    <property type="component" value="Unassembled WGS sequence"/>
</dbReference>
<dbReference type="InterPro" id="IPR001650">
    <property type="entry name" value="Helicase_C-like"/>
</dbReference>
<sequence length="494" mass="55363">MEQPVLYTMEGYSSQIGIMQPIYPLTRGLSNKIVSKAMQQALDIKELVPELLPAELRRSNELAEINFAMRAIHFPKDMNDYEAARKRLVFDEFFFFMLNVRRMKENNSRQPNLSRIADDARTDEFIKKLPYELTNAQKRTWQEVSSDMNGERLMNRLVQGDVGSGKTIIAVLALMNTVYAGYQGAMMVPTEVLARQQYDDTCAMFEKYGININVSLLIGSMTASAKKKERQRIASGEAGIVIGTHALIQAGVEYANLGLVVTDEQHRFGVHQRESLTQKGSSVHTLVMSATPIPRTLAIIIYGDLDISVMNELPSSRLPIKNAVVGTDYRPNAYRFIENQVQAGHQAYVICPMVEAREDGDVMEDGRGDTFANTNMHATLENVVDYTTMLKKNLPSSINVEYLHGKMKPAVKDEIMERFHSGQTQVLVSTTVIEVGVNVPNATVMLIENADRFGLAQLHQLRGRVGRGAYQSYCIFVGTSNAKKRKYGQAWNTA</sequence>
<keyword evidence="6" id="KW-0238">DNA-binding</keyword>
<dbReference type="PANTHER" id="PTHR47964">
    <property type="entry name" value="ATP-DEPENDENT DNA HELICASE HOMOLOG RECG, CHLOROPLASTIC"/>
    <property type="match status" value="1"/>
</dbReference>
<proteinExistence type="predicted"/>
<evidence type="ECO:0008006" key="12">
    <source>
        <dbReference type="Google" id="ProtNLM"/>
    </source>
</evidence>
<dbReference type="PANTHER" id="PTHR47964:SF1">
    <property type="entry name" value="ATP-DEPENDENT DNA HELICASE HOMOLOG RECG, CHLOROPLASTIC"/>
    <property type="match status" value="1"/>
</dbReference>
<evidence type="ECO:0000259" key="9">
    <source>
        <dbReference type="PROSITE" id="PS51194"/>
    </source>
</evidence>
<dbReference type="GO" id="GO:0005524">
    <property type="term" value="F:ATP binding"/>
    <property type="evidence" value="ECO:0007669"/>
    <property type="project" value="UniProtKB-KW"/>
</dbReference>
<dbReference type="InterPro" id="IPR027417">
    <property type="entry name" value="P-loop_NTPase"/>
</dbReference>
<evidence type="ECO:0000313" key="10">
    <source>
        <dbReference type="EMBL" id="EEC57124.1"/>
    </source>
</evidence>
<reference evidence="10 11" key="1">
    <citation type="submission" date="2008-11" db="EMBL/GenBank/DDBJ databases">
        <title>Draft genome sequence of Bacteroides pectinophilus (ATCC 43243).</title>
        <authorList>
            <person name="Sudarsanam P."/>
            <person name="Ley R."/>
            <person name="Guruge J."/>
            <person name="Turnbaugh P.J."/>
            <person name="Mahowald M."/>
            <person name="Liep D."/>
            <person name="Gordon J."/>
        </authorList>
    </citation>
    <scope>NUCLEOTIDE SEQUENCE [LARGE SCALE GENOMIC DNA]</scope>
    <source>
        <strain evidence="10 11">ATCC 43243</strain>
    </source>
</reference>
<dbReference type="AlphaFoldDB" id="B7ATZ0"/>
<dbReference type="GO" id="GO:0003678">
    <property type="term" value="F:DNA helicase activity"/>
    <property type="evidence" value="ECO:0007669"/>
    <property type="project" value="TreeGrafter"/>
</dbReference>
<keyword evidence="3" id="KW-0378">Hydrolase</keyword>
<dbReference type="Pfam" id="PF00270">
    <property type="entry name" value="DEAD"/>
    <property type="match status" value="1"/>
</dbReference>
<dbReference type="GO" id="GO:0003677">
    <property type="term" value="F:DNA binding"/>
    <property type="evidence" value="ECO:0007669"/>
    <property type="project" value="UniProtKB-KW"/>
</dbReference>
<dbReference type="Pfam" id="PF00271">
    <property type="entry name" value="Helicase_C"/>
    <property type="match status" value="1"/>
</dbReference>
<evidence type="ECO:0000256" key="5">
    <source>
        <dbReference type="ARBA" id="ARBA00022840"/>
    </source>
</evidence>
<dbReference type="HOGENOM" id="CLU_005122_7_1_9"/>
<dbReference type="GO" id="GO:0006281">
    <property type="term" value="P:DNA repair"/>
    <property type="evidence" value="ECO:0007669"/>
    <property type="project" value="UniProtKB-KW"/>
</dbReference>